<dbReference type="AlphaFoldDB" id="A0A5B9DMJ5"/>
<accession>A0A5B9DMJ5</accession>
<sequence length="154" mass="16984">MAKGNMPVAVQTFIVQSLACFDSPSVVVAAVRKEYGETITRQSVEGYDPTKKAGERLAKRWRMLFDETRKAFLENTAGIAISHRAVRLRALQRMAEKAEDQGNMGLAKDLLKQAAEEVGNVYSNRRELTGKDGKDLPAPAAPVTFFELPSNGRD</sequence>
<evidence type="ECO:0000313" key="2">
    <source>
        <dbReference type="EMBL" id="QEE20407.1"/>
    </source>
</evidence>
<evidence type="ECO:0000256" key="1">
    <source>
        <dbReference type="SAM" id="MobiDB-lite"/>
    </source>
</evidence>
<protein>
    <submittedName>
        <fullName evidence="2">DUF2280 domain-containing protein</fullName>
    </submittedName>
</protein>
<evidence type="ECO:0000313" key="3">
    <source>
        <dbReference type="Proteomes" id="UP000321062"/>
    </source>
</evidence>
<dbReference type="Proteomes" id="UP000321062">
    <property type="component" value="Chromosome"/>
</dbReference>
<dbReference type="InterPro" id="IPR018738">
    <property type="entry name" value="DUF2280"/>
</dbReference>
<proteinExistence type="predicted"/>
<dbReference type="OrthoDB" id="9813753at2"/>
<feature type="region of interest" description="Disordered" evidence="1">
    <location>
        <begin position="127"/>
        <end position="154"/>
    </location>
</feature>
<dbReference type="RefSeq" id="WP_147655880.1">
    <property type="nucleotide sequence ID" value="NZ_BMFM01000001.1"/>
</dbReference>
<dbReference type="EMBL" id="CP041690">
    <property type="protein sequence ID" value="QEE20407.1"/>
    <property type="molecule type" value="Genomic_DNA"/>
</dbReference>
<name>A0A5B9DMJ5_9HYPH</name>
<gene>
    <name evidence="2" type="ORF">FNA67_09565</name>
</gene>
<dbReference type="KEGG" id="yti:FNA67_09565"/>
<organism evidence="2 3">
    <name type="scientific">Paradevosia tibetensis</name>
    <dbReference type="NCBI Taxonomy" id="1447062"/>
    <lineage>
        <taxon>Bacteria</taxon>
        <taxon>Pseudomonadati</taxon>
        <taxon>Pseudomonadota</taxon>
        <taxon>Alphaproteobacteria</taxon>
        <taxon>Hyphomicrobiales</taxon>
        <taxon>Devosiaceae</taxon>
        <taxon>Paradevosia</taxon>
    </lineage>
</organism>
<reference evidence="2 3" key="1">
    <citation type="journal article" date="2015" name="Int. J. Syst. Evol. Microbiol.">
        <title>Youhaiella tibetensis gen. nov., sp. nov., isolated from subsurface sediment.</title>
        <authorList>
            <person name="Wang Y.X."/>
            <person name="Huang F.Q."/>
            <person name="Nogi Y."/>
            <person name="Pang S.J."/>
            <person name="Wang P.K."/>
            <person name="Lv J."/>
        </authorList>
    </citation>
    <scope>NUCLEOTIDE SEQUENCE [LARGE SCALE GENOMIC DNA]</scope>
    <source>
        <strain evidence="3">fig4</strain>
    </source>
</reference>
<keyword evidence="3" id="KW-1185">Reference proteome</keyword>
<dbReference type="Pfam" id="PF10045">
    <property type="entry name" value="DUF2280"/>
    <property type="match status" value="1"/>
</dbReference>